<accession>A0A1F8GXH7</accession>
<name>A0A1F8GXH7_9BACT</name>
<protein>
    <recommendedName>
        <fullName evidence="3">Haloacid dehalogenase</fullName>
    </recommendedName>
</protein>
<evidence type="ECO:0000313" key="2">
    <source>
        <dbReference type="Proteomes" id="UP000179047"/>
    </source>
</evidence>
<organism evidence="1 2">
    <name type="scientific">Candidatus Yanofskybacteria bacterium RIFCSPLOWO2_01_FULL_49_25</name>
    <dbReference type="NCBI Taxonomy" id="1802701"/>
    <lineage>
        <taxon>Bacteria</taxon>
        <taxon>Candidatus Yanofskyibacteriota</taxon>
    </lineage>
</organism>
<gene>
    <name evidence="1" type="ORF">A3A33_01160</name>
</gene>
<dbReference type="Proteomes" id="UP000179047">
    <property type="component" value="Unassembled WGS sequence"/>
</dbReference>
<reference evidence="1 2" key="1">
    <citation type="journal article" date="2016" name="Nat. Commun.">
        <title>Thousands of microbial genomes shed light on interconnected biogeochemical processes in an aquifer system.</title>
        <authorList>
            <person name="Anantharaman K."/>
            <person name="Brown C.T."/>
            <person name="Hug L.A."/>
            <person name="Sharon I."/>
            <person name="Castelle C.J."/>
            <person name="Probst A.J."/>
            <person name="Thomas B.C."/>
            <person name="Singh A."/>
            <person name="Wilkins M.J."/>
            <person name="Karaoz U."/>
            <person name="Brodie E.L."/>
            <person name="Williams K.H."/>
            <person name="Hubbard S.S."/>
            <person name="Banfield J.F."/>
        </authorList>
    </citation>
    <scope>NUCLEOTIDE SEQUENCE [LARGE SCALE GENOMIC DNA]</scope>
</reference>
<dbReference type="Gene3D" id="1.10.150.240">
    <property type="entry name" value="Putative phosphatase, domain 2"/>
    <property type="match status" value="1"/>
</dbReference>
<dbReference type="Gene3D" id="3.40.50.1000">
    <property type="entry name" value="HAD superfamily/HAD-like"/>
    <property type="match status" value="1"/>
</dbReference>
<dbReference type="EMBL" id="MGKP01000007">
    <property type="protein sequence ID" value="OGN29368.1"/>
    <property type="molecule type" value="Genomic_DNA"/>
</dbReference>
<dbReference type="InterPro" id="IPR023198">
    <property type="entry name" value="PGP-like_dom2"/>
</dbReference>
<dbReference type="Pfam" id="PF13419">
    <property type="entry name" value="HAD_2"/>
    <property type="match status" value="1"/>
</dbReference>
<sequence>MIKHIWFDFSETIAFLKKERHDRLRYETYSQVVGKPVGDELIAEYEDLYKKYNHSNAAIFRSLGKSSSFWSESVNSLDPSELYELADKNIPDILQKIRTLVPISIFSNIQLEKILTSLNIDPEWFTHVMSAGMVKEPKPALDGFYKMIELSGLPADEILYIGDDVGKDVLPAKKVGVKAGLIWEESGQADYCFKNFQEILDLVITE</sequence>
<dbReference type="SUPFAM" id="SSF56784">
    <property type="entry name" value="HAD-like"/>
    <property type="match status" value="1"/>
</dbReference>
<proteinExistence type="predicted"/>
<evidence type="ECO:0008006" key="3">
    <source>
        <dbReference type="Google" id="ProtNLM"/>
    </source>
</evidence>
<dbReference type="InterPro" id="IPR036412">
    <property type="entry name" value="HAD-like_sf"/>
</dbReference>
<evidence type="ECO:0000313" key="1">
    <source>
        <dbReference type="EMBL" id="OGN29368.1"/>
    </source>
</evidence>
<dbReference type="STRING" id="1802701.A3A33_01160"/>
<dbReference type="AlphaFoldDB" id="A0A1F8GXH7"/>
<comment type="caution">
    <text evidence="1">The sequence shown here is derived from an EMBL/GenBank/DDBJ whole genome shotgun (WGS) entry which is preliminary data.</text>
</comment>
<dbReference type="InterPro" id="IPR023214">
    <property type="entry name" value="HAD_sf"/>
</dbReference>
<dbReference type="InterPro" id="IPR041492">
    <property type="entry name" value="HAD_2"/>
</dbReference>